<evidence type="ECO:0000313" key="2">
    <source>
        <dbReference type="Proteomes" id="UP000824239"/>
    </source>
</evidence>
<gene>
    <name evidence="1" type="ORF">IAA53_08440</name>
</gene>
<proteinExistence type="predicted"/>
<reference evidence="1" key="2">
    <citation type="journal article" date="2021" name="PeerJ">
        <title>Extensive microbial diversity within the chicken gut microbiome revealed by metagenomics and culture.</title>
        <authorList>
            <person name="Gilroy R."/>
            <person name="Ravi A."/>
            <person name="Getino M."/>
            <person name="Pursley I."/>
            <person name="Horton D.L."/>
            <person name="Alikhan N.F."/>
            <person name="Baker D."/>
            <person name="Gharbi K."/>
            <person name="Hall N."/>
            <person name="Watson M."/>
            <person name="Adriaenssens E.M."/>
            <person name="Foster-Nyarko E."/>
            <person name="Jarju S."/>
            <person name="Secka A."/>
            <person name="Antonio M."/>
            <person name="Oren A."/>
            <person name="Chaudhuri R.R."/>
            <person name="La Ragione R."/>
            <person name="Hildebrand F."/>
            <person name="Pallen M.J."/>
        </authorList>
    </citation>
    <scope>NUCLEOTIDE SEQUENCE</scope>
    <source>
        <strain evidence="1">ChiBcec15-4380</strain>
    </source>
</reference>
<dbReference type="Proteomes" id="UP000824239">
    <property type="component" value="Unassembled WGS sequence"/>
</dbReference>
<protein>
    <submittedName>
        <fullName evidence="1">Uncharacterized protein</fullName>
    </submittedName>
</protein>
<sequence>MYLLGTAIGHGRQEIAVRKAENNRIERAAEDKQQKNHFIFHVILGQALSKQEEKFHLITTSQIYKRPPTIACPWRAIRWLNGTTADEWIAEGRKVLKIRL</sequence>
<organism evidence="1 2">
    <name type="scientific">Candidatus Avoscillospira avicola</name>
    <dbReference type="NCBI Taxonomy" id="2840706"/>
    <lineage>
        <taxon>Bacteria</taxon>
        <taxon>Bacillati</taxon>
        <taxon>Bacillota</taxon>
        <taxon>Clostridia</taxon>
        <taxon>Eubacteriales</taxon>
        <taxon>Oscillospiraceae</taxon>
        <taxon>Oscillospiraceae incertae sedis</taxon>
        <taxon>Candidatus Avoscillospira</taxon>
    </lineage>
</organism>
<dbReference type="AlphaFoldDB" id="A0A9D1IXX4"/>
<reference evidence="1" key="1">
    <citation type="submission" date="2020-10" db="EMBL/GenBank/DDBJ databases">
        <authorList>
            <person name="Gilroy R."/>
        </authorList>
    </citation>
    <scope>NUCLEOTIDE SEQUENCE</scope>
    <source>
        <strain evidence="1">ChiBcec15-4380</strain>
    </source>
</reference>
<evidence type="ECO:0000313" key="1">
    <source>
        <dbReference type="EMBL" id="HIR51295.1"/>
    </source>
</evidence>
<dbReference type="EMBL" id="DVHE01000064">
    <property type="protein sequence ID" value="HIR51295.1"/>
    <property type="molecule type" value="Genomic_DNA"/>
</dbReference>
<name>A0A9D1IXX4_9FIRM</name>
<comment type="caution">
    <text evidence="1">The sequence shown here is derived from an EMBL/GenBank/DDBJ whole genome shotgun (WGS) entry which is preliminary data.</text>
</comment>
<accession>A0A9D1IXX4</accession>